<keyword evidence="2" id="KW-1185">Reference proteome</keyword>
<protein>
    <submittedName>
        <fullName evidence="1">Uncharacterized protein</fullName>
    </submittedName>
</protein>
<reference evidence="1 2" key="1">
    <citation type="submission" date="2020-09" db="EMBL/GenBank/DDBJ databases">
        <title>Eikenella S3660 sp. nov., isolated from a throat swab.</title>
        <authorList>
            <person name="Buhl M."/>
        </authorList>
    </citation>
    <scope>NUCLEOTIDE SEQUENCE [LARGE SCALE GENOMIC DNA]</scope>
    <source>
        <strain evidence="1 2">S3360</strain>
    </source>
</reference>
<evidence type="ECO:0000313" key="1">
    <source>
        <dbReference type="EMBL" id="MBH5328299.1"/>
    </source>
</evidence>
<evidence type="ECO:0000313" key="2">
    <source>
        <dbReference type="Proteomes" id="UP000768471"/>
    </source>
</evidence>
<name>A0ABS0N7R4_9NEIS</name>
<dbReference type="RefSeq" id="WP_197902220.1">
    <property type="nucleotide sequence ID" value="NZ_JACSGR010000001.1"/>
</dbReference>
<proteinExistence type="predicted"/>
<sequence>MHYQSLDTALEQYSGRPTPNPASPHSLALSITAQPQGSLKLHTPDGISLSLTCRGEPVFWSFHSHDLYDVYLVRSYAESWQAYQPVGHIGSRVNEHIASQPAAEQGLLWNKYFIDQLAARNAGLFGIGEWHFLYHPAQTLPPQWGESWHDTAIGQPETDINYRQWLFSGSRFDALDNDFFSQSERFIALKTHHAEDGRLKYWRKRARQHQLPPVLAYEITALSDRWLILDGHLRLAAALAEGQLPPLIVIQAATARPCHQTAAERESVQAATLSQYEKTARQTGGNPKALNAVSQHIVQAFDTRPNLAYFTRAAADIAPQTWLQQLRANAAQHGFAEEFERVWATESWPMKRVVAFQAV</sequence>
<dbReference type="Proteomes" id="UP000768471">
    <property type="component" value="Unassembled WGS sequence"/>
</dbReference>
<dbReference type="EMBL" id="JACSGR010000001">
    <property type="protein sequence ID" value="MBH5328299.1"/>
    <property type="molecule type" value="Genomic_DNA"/>
</dbReference>
<organism evidence="1 2">
    <name type="scientific">Eikenella glucosivorans</name>
    <dbReference type="NCBI Taxonomy" id="2766967"/>
    <lineage>
        <taxon>Bacteria</taxon>
        <taxon>Pseudomonadati</taxon>
        <taxon>Pseudomonadota</taxon>
        <taxon>Betaproteobacteria</taxon>
        <taxon>Neisseriales</taxon>
        <taxon>Neisseriaceae</taxon>
        <taxon>Eikenella</taxon>
    </lineage>
</organism>
<accession>A0ABS0N7R4</accession>
<gene>
    <name evidence="1" type="ORF">H9Q10_01245</name>
</gene>
<comment type="caution">
    <text evidence="1">The sequence shown here is derived from an EMBL/GenBank/DDBJ whole genome shotgun (WGS) entry which is preliminary data.</text>
</comment>